<evidence type="ECO:0000259" key="4">
    <source>
        <dbReference type="Pfam" id="PF02826"/>
    </source>
</evidence>
<dbReference type="OrthoDB" id="298012at2759"/>
<accession>A0A9P9AC72</accession>
<feature type="domain" description="D-isomer specific 2-hydroxyacid dehydrogenase NAD-binding" evidence="4">
    <location>
        <begin position="121"/>
        <end position="299"/>
    </location>
</feature>
<evidence type="ECO:0000259" key="3">
    <source>
        <dbReference type="Pfam" id="PF00389"/>
    </source>
</evidence>
<gene>
    <name evidence="5" type="ORF">F5X68DRAFT_254922</name>
</gene>
<dbReference type="PANTHER" id="PTHR10996:SF264">
    <property type="entry name" value="HYPOTHETICAL D-ISOMER SPECIFIC 2-HYDROXYACID DEHYDROGENASE (EUROFUNG)"/>
    <property type="match status" value="1"/>
</dbReference>
<dbReference type="InterPro" id="IPR006139">
    <property type="entry name" value="D-isomer_2_OHA_DH_cat_dom"/>
</dbReference>
<dbReference type="InterPro" id="IPR036291">
    <property type="entry name" value="NAD(P)-bd_dom_sf"/>
</dbReference>
<sequence>MAPGRISPIEDSEFLQSRSSKPTVWLLDDFHPEVMAFAKQNFNAITKEHPQHCNWRQAEFLLVRGSWVTAEDIAQCPNLRAIGKQGVGIDKIDQAACKARGIPILNTPGVNARAVAELVLALTTSVARQVGAVITKQSAGIAVPKEKCSGILLHRKTIGILGMGNIGRCVATIFRGAFEAEVIAYDPFLPADAWADIPHTRAESVAEVLEAVDVVTVHMPLTPETRGLISYEQMKTMKSTAILINTARGGIINENDLQRALDERLIWGAGLDCHEQEPPSKERYGALWDKGVVSTPHVGAATGETQMQTGMVAAEKLLAFATGNA</sequence>
<comment type="similarity">
    <text evidence="2">Belongs to the D-isomer specific 2-hydroxyacid dehydrogenase family.</text>
</comment>
<dbReference type="PROSITE" id="PS00065">
    <property type="entry name" value="D_2_HYDROXYACID_DH_1"/>
    <property type="match status" value="1"/>
</dbReference>
<dbReference type="InterPro" id="IPR029753">
    <property type="entry name" value="D-isomer_DH_CS"/>
</dbReference>
<organism evidence="5 6">
    <name type="scientific">Plectosphaerella plurivora</name>
    <dbReference type="NCBI Taxonomy" id="936078"/>
    <lineage>
        <taxon>Eukaryota</taxon>
        <taxon>Fungi</taxon>
        <taxon>Dikarya</taxon>
        <taxon>Ascomycota</taxon>
        <taxon>Pezizomycotina</taxon>
        <taxon>Sordariomycetes</taxon>
        <taxon>Hypocreomycetidae</taxon>
        <taxon>Glomerellales</taxon>
        <taxon>Plectosphaerellaceae</taxon>
        <taxon>Plectosphaerella</taxon>
    </lineage>
</organism>
<dbReference type="Gene3D" id="3.40.50.720">
    <property type="entry name" value="NAD(P)-binding Rossmann-like Domain"/>
    <property type="match status" value="2"/>
</dbReference>
<dbReference type="GO" id="GO:0051287">
    <property type="term" value="F:NAD binding"/>
    <property type="evidence" value="ECO:0007669"/>
    <property type="project" value="InterPro"/>
</dbReference>
<keyword evidence="1 2" id="KW-0560">Oxidoreductase</keyword>
<dbReference type="GO" id="GO:0016618">
    <property type="term" value="F:hydroxypyruvate reductase [NAD(P)H] activity"/>
    <property type="evidence" value="ECO:0007669"/>
    <property type="project" value="TreeGrafter"/>
</dbReference>
<dbReference type="InterPro" id="IPR050223">
    <property type="entry name" value="D-isomer_2-hydroxyacid_DH"/>
</dbReference>
<protein>
    <submittedName>
        <fullName evidence="5">D-isomer specific 2-hydroxyacid dehydrogenase</fullName>
    </submittedName>
</protein>
<evidence type="ECO:0000313" key="5">
    <source>
        <dbReference type="EMBL" id="KAH6689062.1"/>
    </source>
</evidence>
<dbReference type="PANTHER" id="PTHR10996">
    <property type="entry name" value="2-HYDROXYACID DEHYDROGENASE-RELATED"/>
    <property type="match status" value="1"/>
</dbReference>
<reference evidence="5" key="1">
    <citation type="journal article" date="2021" name="Nat. Commun.">
        <title>Genetic determinants of endophytism in the Arabidopsis root mycobiome.</title>
        <authorList>
            <person name="Mesny F."/>
            <person name="Miyauchi S."/>
            <person name="Thiergart T."/>
            <person name="Pickel B."/>
            <person name="Atanasova L."/>
            <person name="Karlsson M."/>
            <person name="Huettel B."/>
            <person name="Barry K.W."/>
            <person name="Haridas S."/>
            <person name="Chen C."/>
            <person name="Bauer D."/>
            <person name="Andreopoulos W."/>
            <person name="Pangilinan J."/>
            <person name="LaButti K."/>
            <person name="Riley R."/>
            <person name="Lipzen A."/>
            <person name="Clum A."/>
            <person name="Drula E."/>
            <person name="Henrissat B."/>
            <person name="Kohler A."/>
            <person name="Grigoriev I.V."/>
            <person name="Martin F.M."/>
            <person name="Hacquard S."/>
        </authorList>
    </citation>
    <scope>NUCLEOTIDE SEQUENCE</scope>
    <source>
        <strain evidence="5">MPI-SDFR-AT-0117</strain>
    </source>
</reference>
<dbReference type="AlphaFoldDB" id="A0A9P9AC72"/>
<dbReference type="InterPro" id="IPR029752">
    <property type="entry name" value="D-isomer_DH_CS1"/>
</dbReference>
<proteinExistence type="inferred from homology"/>
<evidence type="ECO:0000313" key="6">
    <source>
        <dbReference type="Proteomes" id="UP000770015"/>
    </source>
</evidence>
<dbReference type="EMBL" id="JAGSXJ010000008">
    <property type="protein sequence ID" value="KAH6689062.1"/>
    <property type="molecule type" value="Genomic_DNA"/>
</dbReference>
<dbReference type="PROSITE" id="PS00671">
    <property type="entry name" value="D_2_HYDROXYACID_DH_3"/>
    <property type="match status" value="1"/>
</dbReference>
<dbReference type="GO" id="GO:0030267">
    <property type="term" value="F:glyoxylate reductase (NADPH) activity"/>
    <property type="evidence" value="ECO:0007669"/>
    <property type="project" value="TreeGrafter"/>
</dbReference>
<keyword evidence="6" id="KW-1185">Reference proteome</keyword>
<dbReference type="Proteomes" id="UP000770015">
    <property type="component" value="Unassembled WGS sequence"/>
</dbReference>
<dbReference type="InterPro" id="IPR006140">
    <property type="entry name" value="D-isomer_DH_NAD-bd"/>
</dbReference>
<name>A0A9P9AC72_9PEZI</name>
<comment type="caution">
    <text evidence="5">The sequence shown here is derived from an EMBL/GenBank/DDBJ whole genome shotgun (WGS) entry which is preliminary data.</text>
</comment>
<dbReference type="Pfam" id="PF00389">
    <property type="entry name" value="2-Hacid_dh"/>
    <property type="match status" value="1"/>
</dbReference>
<dbReference type="SUPFAM" id="SSF52283">
    <property type="entry name" value="Formate/glycerate dehydrogenase catalytic domain-like"/>
    <property type="match status" value="1"/>
</dbReference>
<dbReference type="GO" id="GO:0005829">
    <property type="term" value="C:cytosol"/>
    <property type="evidence" value="ECO:0007669"/>
    <property type="project" value="TreeGrafter"/>
</dbReference>
<feature type="domain" description="D-isomer specific 2-hydroxyacid dehydrogenase catalytic" evidence="3">
    <location>
        <begin position="26"/>
        <end position="323"/>
    </location>
</feature>
<evidence type="ECO:0000256" key="1">
    <source>
        <dbReference type="ARBA" id="ARBA00023002"/>
    </source>
</evidence>
<evidence type="ECO:0000256" key="2">
    <source>
        <dbReference type="RuleBase" id="RU003719"/>
    </source>
</evidence>
<dbReference type="SUPFAM" id="SSF51735">
    <property type="entry name" value="NAD(P)-binding Rossmann-fold domains"/>
    <property type="match status" value="1"/>
</dbReference>
<dbReference type="Pfam" id="PF02826">
    <property type="entry name" value="2-Hacid_dh_C"/>
    <property type="match status" value="1"/>
</dbReference>